<dbReference type="InterPro" id="IPR003594">
    <property type="entry name" value="HATPase_dom"/>
</dbReference>
<keyword evidence="8" id="KW-1133">Transmembrane helix</keyword>
<feature type="domain" description="Histidine kinase" evidence="9">
    <location>
        <begin position="624"/>
        <end position="817"/>
    </location>
</feature>
<feature type="transmembrane region" description="Helical" evidence="8">
    <location>
        <begin position="575"/>
        <end position="592"/>
    </location>
</feature>
<sequence length="829" mass="93962">MGLGSPISDRAQSVDSSGLPTPYRFQASPVFHPAKWYPLAQQRLLLQLSSTYYHVYKNADIDLDTTLIHAARYLGLCRLTVINEAFEREIPEGSVPWFDGRDPAFAVRALAAAKGLEHLRLLTLLGLYYAFQPDPWKNYKDSAAFYLGAASLESQSPDQGGWHRQILCFLGKLYIMGDQPQRGVSYFDECIAACRANGDKATEAKALAWRGLYMRYAAANTNDRIDILQRAREIYRETGNLEGEVNTLTNIGYLLVSALQLPKAREVFLQALQLEDSAGFAYTHYTTDDIAMVDVFEGRYGEPLSYGLQSVKTAEALKDSLPLASLYSRMADLYGLLDDKMADHRKWSLKSVDRMIIDKDEAYLYVVLANAFNWPMDSGQPTAGLARIREVAKLYPPYSVSGLLHYHRALAECFEALQQYDSVEMHARESARLEKQISRQRGTINTAFSGYWLANIYLRKKEYAKARRYFQRFVTSGNTNSFLNAERDAELSMARIDSATGDYHSGMRHLQNYIQLQDSNLKIQGRRMVEDIAVKYETEKKENEIRLRDQRISLLQQADELRQTRLRSAELTRNMTIVGIVLLFVILILLYGRYSIKNRANKQFNEQNLALQRLVTEKDWLVKEIHHRVKNNLQIVMSLLNSQSAYLTDERALSAIRESQNRVQAISLLHQKLYQSENLSVIDMPSYVKEVTEYLAENLNARHRIDFEVNVAPVALDVSQAVPLGLIVNEAVTNAIKYAFPDENKGHIRVSMETAGDGRMLVTILDNGIGLPEGYDGLHSPSLGMSLMKGLSKQLDGEFSLVNHEGLTIQVSFNPVKIDYNGKEGTDRR</sequence>
<evidence type="ECO:0000256" key="8">
    <source>
        <dbReference type="SAM" id="Phobius"/>
    </source>
</evidence>
<keyword evidence="4" id="KW-0808">Transferase</keyword>
<dbReference type="InterPro" id="IPR036890">
    <property type="entry name" value="HATPase_C_sf"/>
</dbReference>
<comment type="catalytic activity">
    <reaction evidence="1">
        <text>ATP + protein L-histidine = ADP + protein N-phospho-L-histidine.</text>
        <dbReference type="EC" id="2.7.13.3"/>
    </reaction>
</comment>
<evidence type="ECO:0000256" key="3">
    <source>
        <dbReference type="ARBA" id="ARBA00022553"/>
    </source>
</evidence>
<name>A0A8J2UDS1_9BACT</name>
<dbReference type="PANTHER" id="PTHR41523:SF8">
    <property type="entry name" value="ETHYLENE RESPONSE SENSOR PROTEIN"/>
    <property type="match status" value="1"/>
</dbReference>
<dbReference type="EC" id="2.7.13.3" evidence="2"/>
<dbReference type="Gene3D" id="3.30.450.20">
    <property type="entry name" value="PAS domain"/>
    <property type="match status" value="1"/>
</dbReference>
<keyword evidence="5" id="KW-0547">Nucleotide-binding</keyword>
<evidence type="ECO:0000256" key="4">
    <source>
        <dbReference type="ARBA" id="ARBA00022679"/>
    </source>
</evidence>
<dbReference type="EMBL" id="BMJC01000003">
    <property type="protein sequence ID" value="GGB01958.1"/>
    <property type="molecule type" value="Genomic_DNA"/>
</dbReference>
<evidence type="ECO:0000313" key="10">
    <source>
        <dbReference type="EMBL" id="GGB01958.1"/>
    </source>
</evidence>
<evidence type="ECO:0000256" key="1">
    <source>
        <dbReference type="ARBA" id="ARBA00000085"/>
    </source>
</evidence>
<reference evidence="10" key="2">
    <citation type="submission" date="2020-09" db="EMBL/GenBank/DDBJ databases">
        <authorList>
            <person name="Sun Q."/>
            <person name="Zhou Y."/>
        </authorList>
    </citation>
    <scope>NUCLEOTIDE SEQUENCE</scope>
    <source>
        <strain evidence="10">CGMCC 1.15448</strain>
    </source>
</reference>
<keyword evidence="8" id="KW-0472">Membrane</keyword>
<evidence type="ECO:0000256" key="6">
    <source>
        <dbReference type="ARBA" id="ARBA00022777"/>
    </source>
</evidence>
<evidence type="ECO:0000256" key="7">
    <source>
        <dbReference type="ARBA" id="ARBA00022840"/>
    </source>
</evidence>
<dbReference type="SUPFAM" id="SSF48452">
    <property type="entry name" value="TPR-like"/>
    <property type="match status" value="2"/>
</dbReference>
<dbReference type="AlphaFoldDB" id="A0A8J2UDS1"/>
<evidence type="ECO:0000259" key="9">
    <source>
        <dbReference type="PROSITE" id="PS50109"/>
    </source>
</evidence>
<evidence type="ECO:0000313" key="11">
    <source>
        <dbReference type="Proteomes" id="UP000607559"/>
    </source>
</evidence>
<comment type="caution">
    <text evidence="10">The sequence shown here is derived from an EMBL/GenBank/DDBJ whole genome shotgun (WGS) entry which is preliminary data.</text>
</comment>
<keyword evidence="6" id="KW-0418">Kinase</keyword>
<gene>
    <name evidence="10" type="ORF">GCM10011511_26490</name>
</gene>
<dbReference type="Pfam" id="PF02518">
    <property type="entry name" value="HATPase_c"/>
    <property type="match status" value="1"/>
</dbReference>
<dbReference type="Gene3D" id="1.25.40.10">
    <property type="entry name" value="Tetratricopeptide repeat domain"/>
    <property type="match status" value="2"/>
</dbReference>
<dbReference type="Pfam" id="PF07568">
    <property type="entry name" value="HisKA_2"/>
    <property type="match status" value="1"/>
</dbReference>
<keyword evidence="7" id="KW-0067">ATP-binding</keyword>
<dbReference type="InterPro" id="IPR005467">
    <property type="entry name" value="His_kinase_dom"/>
</dbReference>
<evidence type="ECO:0000256" key="2">
    <source>
        <dbReference type="ARBA" id="ARBA00012438"/>
    </source>
</evidence>
<reference evidence="10" key="1">
    <citation type="journal article" date="2014" name="Int. J. Syst. Evol. Microbiol.">
        <title>Complete genome sequence of Corynebacterium casei LMG S-19264T (=DSM 44701T), isolated from a smear-ripened cheese.</title>
        <authorList>
            <consortium name="US DOE Joint Genome Institute (JGI-PGF)"/>
            <person name="Walter F."/>
            <person name="Albersmeier A."/>
            <person name="Kalinowski J."/>
            <person name="Ruckert C."/>
        </authorList>
    </citation>
    <scope>NUCLEOTIDE SEQUENCE</scope>
    <source>
        <strain evidence="10">CGMCC 1.15448</strain>
    </source>
</reference>
<dbReference type="SUPFAM" id="SSF55874">
    <property type="entry name" value="ATPase domain of HSP90 chaperone/DNA topoisomerase II/histidine kinase"/>
    <property type="match status" value="1"/>
</dbReference>
<organism evidence="10 11">
    <name type="scientific">Puia dinghuensis</name>
    <dbReference type="NCBI Taxonomy" id="1792502"/>
    <lineage>
        <taxon>Bacteria</taxon>
        <taxon>Pseudomonadati</taxon>
        <taxon>Bacteroidota</taxon>
        <taxon>Chitinophagia</taxon>
        <taxon>Chitinophagales</taxon>
        <taxon>Chitinophagaceae</taxon>
        <taxon>Puia</taxon>
    </lineage>
</organism>
<evidence type="ECO:0000256" key="5">
    <source>
        <dbReference type="ARBA" id="ARBA00022741"/>
    </source>
</evidence>
<protein>
    <recommendedName>
        <fullName evidence="2">histidine kinase</fullName>
        <ecNumber evidence="2">2.7.13.3</ecNumber>
    </recommendedName>
</protein>
<dbReference type="InterPro" id="IPR011495">
    <property type="entry name" value="Sig_transdc_His_kin_sub2_dim/P"/>
</dbReference>
<dbReference type="SMART" id="SM00387">
    <property type="entry name" value="HATPase_c"/>
    <property type="match status" value="1"/>
</dbReference>
<dbReference type="GO" id="GO:0004673">
    <property type="term" value="F:protein histidine kinase activity"/>
    <property type="evidence" value="ECO:0007669"/>
    <property type="project" value="UniProtKB-EC"/>
</dbReference>
<accession>A0A8J2UDS1</accession>
<keyword evidence="3" id="KW-0597">Phosphoprotein</keyword>
<dbReference type="PROSITE" id="PS50109">
    <property type="entry name" value="HIS_KIN"/>
    <property type="match status" value="1"/>
</dbReference>
<dbReference type="Proteomes" id="UP000607559">
    <property type="component" value="Unassembled WGS sequence"/>
</dbReference>
<keyword evidence="11" id="KW-1185">Reference proteome</keyword>
<dbReference type="InterPro" id="IPR011990">
    <property type="entry name" value="TPR-like_helical_dom_sf"/>
</dbReference>
<dbReference type="GO" id="GO:0005524">
    <property type="term" value="F:ATP binding"/>
    <property type="evidence" value="ECO:0007669"/>
    <property type="project" value="UniProtKB-KW"/>
</dbReference>
<keyword evidence="8" id="KW-0812">Transmembrane</keyword>
<dbReference type="Gene3D" id="3.30.565.10">
    <property type="entry name" value="Histidine kinase-like ATPase, C-terminal domain"/>
    <property type="match status" value="1"/>
</dbReference>
<proteinExistence type="predicted"/>
<dbReference type="PANTHER" id="PTHR41523">
    <property type="entry name" value="TWO-COMPONENT SYSTEM SENSOR PROTEIN"/>
    <property type="match status" value="1"/>
</dbReference>